<name>A0A844GZ68_9CHRO</name>
<dbReference type="RefSeq" id="WP_015221134.1">
    <property type="nucleotide sequence ID" value="NZ_WMIA01000021.1"/>
</dbReference>
<accession>A0A844GZ68</accession>
<organism evidence="1 2">
    <name type="scientific">Cyanobacterium aponinum 0216</name>
    <dbReference type="NCBI Taxonomy" id="2676140"/>
    <lineage>
        <taxon>Bacteria</taxon>
        <taxon>Bacillati</taxon>
        <taxon>Cyanobacteriota</taxon>
        <taxon>Cyanophyceae</taxon>
        <taxon>Oscillatoriophycideae</taxon>
        <taxon>Chroococcales</taxon>
        <taxon>Geminocystaceae</taxon>
        <taxon>Cyanobacterium</taxon>
    </lineage>
</organism>
<dbReference type="EMBL" id="WMIA01000021">
    <property type="protein sequence ID" value="MTF40109.1"/>
    <property type="molecule type" value="Genomic_DNA"/>
</dbReference>
<gene>
    <name evidence="1" type="ORF">GGC33_14400</name>
</gene>
<protein>
    <submittedName>
        <fullName evidence="1">Uncharacterized protein</fullName>
    </submittedName>
</protein>
<proteinExistence type="predicted"/>
<evidence type="ECO:0000313" key="2">
    <source>
        <dbReference type="Proteomes" id="UP000437131"/>
    </source>
</evidence>
<comment type="caution">
    <text evidence="1">The sequence shown here is derived from an EMBL/GenBank/DDBJ whole genome shotgun (WGS) entry which is preliminary data.</text>
</comment>
<sequence>MANILLDLNSPVFQKDLFSLSKEDAYSVINTLKKITKIDWDSLYKSKGLKWELIYSKKGNKGENVYSFRINRKYRATALRDGNYLRVLSLHLDHDSTYK</sequence>
<dbReference type="Proteomes" id="UP000437131">
    <property type="component" value="Unassembled WGS sequence"/>
</dbReference>
<evidence type="ECO:0000313" key="1">
    <source>
        <dbReference type="EMBL" id="MTF40109.1"/>
    </source>
</evidence>
<dbReference type="AlphaFoldDB" id="A0A844GZ68"/>
<reference evidence="1 2" key="1">
    <citation type="submission" date="2019-11" db="EMBL/GenBank/DDBJ databases">
        <title>Isolation of a new High Light Tolerant Cyanobacteria.</title>
        <authorList>
            <person name="Dobson Z."/>
            <person name="Vaughn N."/>
            <person name="Vaughn M."/>
            <person name="Fromme P."/>
            <person name="Mazor Y."/>
        </authorList>
    </citation>
    <scope>NUCLEOTIDE SEQUENCE [LARGE SCALE GENOMIC DNA]</scope>
    <source>
        <strain evidence="1 2">0216</strain>
    </source>
</reference>